<feature type="transmembrane region" description="Helical" evidence="1">
    <location>
        <begin position="39"/>
        <end position="61"/>
    </location>
</feature>
<keyword evidence="1" id="KW-1133">Transmembrane helix</keyword>
<dbReference type="Proteomes" id="UP001432292">
    <property type="component" value="Chromosome"/>
</dbReference>
<organism evidence="2 4">
    <name type="scientific">Streptomyces caniferus</name>
    <dbReference type="NCBI Taxonomy" id="285557"/>
    <lineage>
        <taxon>Bacteria</taxon>
        <taxon>Bacillati</taxon>
        <taxon>Actinomycetota</taxon>
        <taxon>Actinomycetes</taxon>
        <taxon>Kitasatosporales</taxon>
        <taxon>Streptomycetaceae</taxon>
        <taxon>Streptomyces</taxon>
    </lineage>
</organism>
<sequence length="75" mass="7609">MTGGVPAGVGPAYDVLARGGAGGEGSEGSDLLAHFLADAAIKGVIVIVALIVLVVGMVLIWKRVGRAEAPRRDDR</sequence>
<dbReference type="EMBL" id="BLIN01000005">
    <property type="protein sequence ID" value="GFE08505.1"/>
    <property type="molecule type" value="Genomic_DNA"/>
</dbReference>
<dbReference type="AlphaFoldDB" id="A0A640SFZ1"/>
<evidence type="ECO:0000313" key="3">
    <source>
        <dbReference type="EMBL" id="WUS26627.1"/>
    </source>
</evidence>
<evidence type="ECO:0000313" key="2">
    <source>
        <dbReference type="EMBL" id="GFE08505.1"/>
    </source>
</evidence>
<proteinExistence type="predicted"/>
<accession>A0A640SFZ1</accession>
<evidence type="ECO:0000313" key="5">
    <source>
        <dbReference type="Proteomes" id="UP001432292"/>
    </source>
</evidence>
<keyword evidence="1" id="KW-0472">Membrane</keyword>
<evidence type="ECO:0000313" key="4">
    <source>
        <dbReference type="Proteomes" id="UP000435837"/>
    </source>
</evidence>
<reference evidence="3" key="2">
    <citation type="submission" date="2022-10" db="EMBL/GenBank/DDBJ databases">
        <title>The complete genomes of actinobacterial strains from the NBC collection.</title>
        <authorList>
            <person name="Joergensen T.S."/>
            <person name="Alvarez Arevalo M."/>
            <person name="Sterndorff E.B."/>
            <person name="Faurdal D."/>
            <person name="Vuksanovic O."/>
            <person name="Mourched A.-S."/>
            <person name="Charusanti P."/>
            <person name="Shaw S."/>
            <person name="Blin K."/>
            <person name="Weber T."/>
        </authorList>
    </citation>
    <scope>NUCLEOTIDE SEQUENCE</scope>
    <source>
        <strain evidence="3">NBC_01256</strain>
    </source>
</reference>
<protein>
    <submittedName>
        <fullName evidence="2">Uncharacterized protein</fullName>
    </submittedName>
</protein>
<gene>
    <name evidence="3" type="ORF">OG727_32450</name>
    <name evidence="2" type="ORF">Scani_47730</name>
</gene>
<evidence type="ECO:0000256" key="1">
    <source>
        <dbReference type="SAM" id="Phobius"/>
    </source>
</evidence>
<dbReference type="Proteomes" id="UP000435837">
    <property type="component" value="Unassembled WGS sequence"/>
</dbReference>
<dbReference type="EMBL" id="CP108473">
    <property type="protein sequence ID" value="WUS26627.1"/>
    <property type="molecule type" value="Genomic_DNA"/>
</dbReference>
<name>A0A640SFZ1_9ACTN</name>
<dbReference type="RefSeq" id="WP_159479346.1">
    <property type="nucleotide sequence ID" value="NZ_BAAATH010000009.1"/>
</dbReference>
<keyword evidence="1" id="KW-0812">Transmembrane</keyword>
<keyword evidence="5" id="KW-1185">Reference proteome</keyword>
<reference evidence="2 4" key="1">
    <citation type="submission" date="2019-12" db="EMBL/GenBank/DDBJ databases">
        <title>Whole genome shotgun sequence of Streptomyces caniferus NBRC 15389.</title>
        <authorList>
            <person name="Ichikawa N."/>
            <person name="Kimura A."/>
            <person name="Kitahashi Y."/>
            <person name="Komaki H."/>
            <person name="Tamura T."/>
        </authorList>
    </citation>
    <scope>NUCLEOTIDE SEQUENCE [LARGE SCALE GENOMIC DNA]</scope>
    <source>
        <strain evidence="2 4">NBRC 15389</strain>
    </source>
</reference>